<evidence type="ECO:0000313" key="2">
    <source>
        <dbReference type="Proteomes" id="UP000002964"/>
    </source>
</evidence>
<evidence type="ECO:0000313" key="1">
    <source>
        <dbReference type="EMBL" id="EIC20521.1"/>
    </source>
</evidence>
<reference evidence="2" key="1">
    <citation type="submission" date="2011-06" db="EMBL/GenBank/DDBJ databases">
        <authorList>
            <consortium name="US DOE Joint Genome Institute (JGI-PGF)"/>
            <person name="Lucas S."/>
            <person name="Han J."/>
            <person name="Lapidus A."/>
            <person name="Cheng J.-F."/>
            <person name="Goodwin L."/>
            <person name="Pitluck S."/>
            <person name="Peters L."/>
            <person name="Land M.L."/>
            <person name="Hauser L."/>
            <person name="Vogl K."/>
            <person name="Liu Z."/>
            <person name="Overmann J."/>
            <person name="Frigaard N.-U."/>
            <person name="Bryant D.A."/>
            <person name="Woyke T.J."/>
        </authorList>
    </citation>
    <scope>NUCLEOTIDE SEQUENCE [LARGE SCALE GENOMIC DNA]</scope>
    <source>
        <strain evidence="2">970</strain>
    </source>
</reference>
<reference evidence="1 2" key="2">
    <citation type="submission" date="2011-11" db="EMBL/GenBank/DDBJ databases">
        <authorList>
            <consortium name="US DOE Joint Genome Institute"/>
            <person name="Lucas S."/>
            <person name="Han J."/>
            <person name="Lapidus A."/>
            <person name="Cheng J.-F."/>
            <person name="Goodwin L."/>
            <person name="Pitluck S."/>
            <person name="Peters L."/>
            <person name="Ovchinnikova G."/>
            <person name="Zhang X."/>
            <person name="Detter J.C."/>
            <person name="Han C."/>
            <person name="Tapia R."/>
            <person name="Land M."/>
            <person name="Hauser L."/>
            <person name="Kyrpides N."/>
            <person name="Ivanova N."/>
            <person name="Pagani I."/>
            <person name="Vogl K."/>
            <person name="Liu Z."/>
            <person name="Overmann J."/>
            <person name="Frigaard N.-U."/>
            <person name="Bryant D."/>
            <person name="Woyke T."/>
        </authorList>
    </citation>
    <scope>NUCLEOTIDE SEQUENCE [LARGE SCALE GENOMIC DNA]</scope>
    <source>
        <strain evidence="1 2">970</strain>
    </source>
</reference>
<dbReference type="AlphaFoldDB" id="H8Z5B4"/>
<sequence>MSASSVTIDQRLEQLLVRFKQATVDQPVSELSALDAELRELLDSDEFTQQAAESDESRDQLITLLESIEQTHRELITRAENHSRVVADQLQQLREDRRSANTYTHVRRHSL</sequence>
<evidence type="ECO:0008006" key="3">
    <source>
        <dbReference type="Google" id="ProtNLM"/>
    </source>
</evidence>
<dbReference type="HOGENOM" id="CLU_2157236_0_0_6"/>
<protein>
    <recommendedName>
        <fullName evidence="3">FlgN protein</fullName>
    </recommendedName>
</protein>
<accession>H8Z5B4</accession>
<dbReference type="EMBL" id="JH603170">
    <property type="protein sequence ID" value="EIC20521.1"/>
    <property type="molecule type" value="Genomic_DNA"/>
</dbReference>
<proteinExistence type="predicted"/>
<keyword evidence="2" id="KW-1185">Reference proteome</keyword>
<dbReference type="Proteomes" id="UP000002964">
    <property type="component" value="Unassembled WGS sequence"/>
</dbReference>
<gene>
    <name evidence="1" type="ORF">Thi970DRAFT_04162</name>
</gene>
<dbReference type="RefSeq" id="WP_009150924.1">
    <property type="nucleotide sequence ID" value="NZ_CP121471.1"/>
</dbReference>
<organism evidence="1 2">
    <name type="scientific">Thiorhodovibrio frisius</name>
    <dbReference type="NCBI Taxonomy" id="631362"/>
    <lineage>
        <taxon>Bacteria</taxon>
        <taxon>Pseudomonadati</taxon>
        <taxon>Pseudomonadota</taxon>
        <taxon>Gammaproteobacteria</taxon>
        <taxon>Chromatiales</taxon>
        <taxon>Chromatiaceae</taxon>
        <taxon>Thiorhodovibrio</taxon>
    </lineage>
</organism>
<name>H8Z5B4_9GAMM</name>
<dbReference type="STRING" id="631362.Thi970DRAFT_04162"/>